<evidence type="ECO:0000313" key="2">
    <source>
        <dbReference type="EMBL" id="CAB4754866.1"/>
    </source>
</evidence>
<reference evidence="1" key="1">
    <citation type="submission" date="2020-05" db="EMBL/GenBank/DDBJ databases">
        <authorList>
            <person name="Chiriac C."/>
            <person name="Salcher M."/>
            <person name="Ghai R."/>
            <person name="Kavagutti S V."/>
        </authorList>
    </citation>
    <scope>NUCLEOTIDE SEQUENCE</scope>
</reference>
<dbReference type="EMBL" id="CAEZZL010000009">
    <property type="protein sequence ID" value="CAB4754866.1"/>
    <property type="molecule type" value="Genomic_DNA"/>
</dbReference>
<dbReference type="EMBL" id="CAEZXA010000072">
    <property type="protein sequence ID" value="CAB4677005.1"/>
    <property type="molecule type" value="Genomic_DNA"/>
</dbReference>
<evidence type="ECO:0000313" key="1">
    <source>
        <dbReference type="EMBL" id="CAB4677005.1"/>
    </source>
</evidence>
<proteinExistence type="predicted"/>
<name>A0A6J6MWS8_9ZZZZ</name>
<gene>
    <name evidence="1" type="ORF">UFOPK2334_00901</name>
    <name evidence="2" type="ORF">UFOPK2870_00263</name>
</gene>
<dbReference type="AlphaFoldDB" id="A0A6J6MWS8"/>
<protein>
    <submittedName>
        <fullName evidence="1">Unannotated protein</fullName>
    </submittedName>
</protein>
<organism evidence="1">
    <name type="scientific">freshwater metagenome</name>
    <dbReference type="NCBI Taxonomy" id="449393"/>
    <lineage>
        <taxon>unclassified sequences</taxon>
        <taxon>metagenomes</taxon>
        <taxon>ecological metagenomes</taxon>
    </lineage>
</organism>
<sequence length="64" mass="6757">MLLMIETFGLAALWGSPAKGANTAITSLCSMNASDHVMGIIYVGWPSQSVAAPLRPEITITHLT</sequence>
<accession>A0A6J6MWS8</accession>